<feature type="domain" description="C2H2-type" evidence="6">
    <location>
        <begin position="216"/>
        <end position="247"/>
    </location>
</feature>
<keyword evidence="2" id="KW-0677">Repeat</keyword>
<evidence type="ECO:0000313" key="8">
    <source>
        <dbReference type="Proteomes" id="UP000054097"/>
    </source>
</evidence>
<evidence type="ECO:0000313" key="7">
    <source>
        <dbReference type="EMBL" id="KIM29284.1"/>
    </source>
</evidence>
<dbReference type="STRING" id="933852.A0A0C3BAZ1"/>
<proteinExistence type="predicted"/>
<evidence type="ECO:0000256" key="3">
    <source>
        <dbReference type="ARBA" id="ARBA00022771"/>
    </source>
</evidence>
<dbReference type="PROSITE" id="PS00028">
    <property type="entry name" value="ZINC_FINGER_C2H2_1"/>
    <property type="match status" value="3"/>
</dbReference>
<dbReference type="InterPro" id="IPR036236">
    <property type="entry name" value="Znf_C2H2_sf"/>
</dbReference>
<feature type="domain" description="C2H2-type" evidence="6">
    <location>
        <begin position="97"/>
        <end position="126"/>
    </location>
</feature>
<organism evidence="7 8">
    <name type="scientific">Serendipita vermifera MAFF 305830</name>
    <dbReference type="NCBI Taxonomy" id="933852"/>
    <lineage>
        <taxon>Eukaryota</taxon>
        <taxon>Fungi</taxon>
        <taxon>Dikarya</taxon>
        <taxon>Basidiomycota</taxon>
        <taxon>Agaricomycotina</taxon>
        <taxon>Agaricomycetes</taxon>
        <taxon>Sebacinales</taxon>
        <taxon>Serendipitaceae</taxon>
        <taxon>Serendipita</taxon>
    </lineage>
</organism>
<sequence>MSTRCKWCSLGFPTRSDLQEHLKRDIMSHLYYCQHCQFTFKSYKALKEHYRTSAKHRSGEVTDTIADAQSYCRHCRRQFDAPGLLVTHFTKAHNSDLHCQICDVWFSRASNLRDHMASPVHNEPEIPCPHCSKLLKTTSGVAHHLEAKCLKKITAGVVQWDVGHQITSPVYTNRIREVDSDDEDDDILVLRRNDGLQQILEVCASADSWDASVQAFVCPVPDCLHGFAKLGHLNQHLRSQFHRTDPNTFRCPKCESHFSVVSALVQHLESGVCGLAESNTVKEIYSGLHDIFKRLLKF</sequence>
<dbReference type="Proteomes" id="UP000054097">
    <property type="component" value="Unassembled WGS sequence"/>
</dbReference>
<evidence type="ECO:0000256" key="4">
    <source>
        <dbReference type="ARBA" id="ARBA00022833"/>
    </source>
</evidence>
<dbReference type="GO" id="GO:0000977">
    <property type="term" value="F:RNA polymerase II transcription regulatory region sequence-specific DNA binding"/>
    <property type="evidence" value="ECO:0007669"/>
    <property type="project" value="TreeGrafter"/>
</dbReference>
<protein>
    <recommendedName>
        <fullName evidence="6">C2H2-type domain-containing protein</fullName>
    </recommendedName>
</protein>
<dbReference type="GO" id="GO:0000981">
    <property type="term" value="F:DNA-binding transcription factor activity, RNA polymerase II-specific"/>
    <property type="evidence" value="ECO:0007669"/>
    <property type="project" value="TreeGrafter"/>
</dbReference>
<gene>
    <name evidence="7" type="ORF">M408DRAFT_328942</name>
</gene>
<dbReference type="PANTHER" id="PTHR24409:SF356">
    <property type="entry name" value="C2H2 FINGER DOMAIN TRANSCRIPTION FACTOR (EUROFUNG)"/>
    <property type="match status" value="1"/>
</dbReference>
<dbReference type="PANTHER" id="PTHR24409">
    <property type="entry name" value="ZINC FINGER PROTEIN 142"/>
    <property type="match status" value="1"/>
</dbReference>
<reference evidence="8" key="2">
    <citation type="submission" date="2015-01" db="EMBL/GenBank/DDBJ databases">
        <title>Evolutionary Origins and Diversification of the Mycorrhizal Mutualists.</title>
        <authorList>
            <consortium name="DOE Joint Genome Institute"/>
            <consortium name="Mycorrhizal Genomics Consortium"/>
            <person name="Kohler A."/>
            <person name="Kuo A."/>
            <person name="Nagy L.G."/>
            <person name="Floudas D."/>
            <person name="Copeland A."/>
            <person name="Barry K.W."/>
            <person name="Cichocki N."/>
            <person name="Veneault-Fourrey C."/>
            <person name="LaButti K."/>
            <person name="Lindquist E.A."/>
            <person name="Lipzen A."/>
            <person name="Lundell T."/>
            <person name="Morin E."/>
            <person name="Murat C."/>
            <person name="Riley R."/>
            <person name="Ohm R."/>
            <person name="Sun H."/>
            <person name="Tunlid A."/>
            <person name="Henrissat B."/>
            <person name="Grigoriev I.V."/>
            <person name="Hibbett D.S."/>
            <person name="Martin F."/>
        </authorList>
    </citation>
    <scope>NUCLEOTIDE SEQUENCE [LARGE SCALE GENOMIC DNA]</scope>
    <source>
        <strain evidence="8">MAFF 305830</strain>
    </source>
</reference>
<dbReference type="EMBL" id="KN824289">
    <property type="protein sequence ID" value="KIM29284.1"/>
    <property type="molecule type" value="Genomic_DNA"/>
</dbReference>
<keyword evidence="1" id="KW-0479">Metal-binding</keyword>
<dbReference type="AlphaFoldDB" id="A0A0C3BAZ1"/>
<keyword evidence="8" id="KW-1185">Reference proteome</keyword>
<dbReference type="HOGENOM" id="CLU_075838_1_1_1"/>
<evidence type="ECO:0000259" key="6">
    <source>
        <dbReference type="PROSITE" id="PS50157"/>
    </source>
</evidence>
<keyword evidence="3 5" id="KW-0863">Zinc-finger</keyword>
<dbReference type="InterPro" id="IPR013087">
    <property type="entry name" value="Znf_C2H2_type"/>
</dbReference>
<dbReference type="OrthoDB" id="6077919at2759"/>
<dbReference type="GO" id="GO:0005634">
    <property type="term" value="C:nucleus"/>
    <property type="evidence" value="ECO:0007669"/>
    <property type="project" value="TreeGrafter"/>
</dbReference>
<keyword evidence="4" id="KW-0862">Zinc</keyword>
<dbReference type="SUPFAM" id="SSF57667">
    <property type="entry name" value="beta-beta-alpha zinc fingers"/>
    <property type="match status" value="2"/>
</dbReference>
<accession>A0A0C3BAZ1</accession>
<feature type="domain" description="C2H2-type" evidence="6">
    <location>
        <begin position="31"/>
        <end position="58"/>
    </location>
</feature>
<evidence type="ECO:0000256" key="2">
    <source>
        <dbReference type="ARBA" id="ARBA00022737"/>
    </source>
</evidence>
<reference evidence="7 8" key="1">
    <citation type="submission" date="2014-04" db="EMBL/GenBank/DDBJ databases">
        <authorList>
            <consortium name="DOE Joint Genome Institute"/>
            <person name="Kuo A."/>
            <person name="Zuccaro A."/>
            <person name="Kohler A."/>
            <person name="Nagy L.G."/>
            <person name="Floudas D."/>
            <person name="Copeland A."/>
            <person name="Barry K.W."/>
            <person name="Cichocki N."/>
            <person name="Veneault-Fourrey C."/>
            <person name="LaButti K."/>
            <person name="Lindquist E.A."/>
            <person name="Lipzen A."/>
            <person name="Lundell T."/>
            <person name="Morin E."/>
            <person name="Murat C."/>
            <person name="Sun H."/>
            <person name="Tunlid A."/>
            <person name="Henrissat B."/>
            <person name="Grigoriev I.V."/>
            <person name="Hibbett D.S."/>
            <person name="Martin F."/>
            <person name="Nordberg H.P."/>
            <person name="Cantor M.N."/>
            <person name="Hua S.X."/>
        </authorList>
    </citation>
    <scope>NUCLEOTIDE SEQUENCE [LARGE SCALE GENOMIC DNA]</scope>
    <source>
        <strain evidence="7 8">MAFF 305830</strain>
    </source>
</reference>
<dbReference type="SMART" id="SM00355">
    <property type="entry name" value="ZnF_C2H2"/>
    <property type="match status" value="7"/>
</dbReference>
<dbReference type="GO" id="GO:0008270">
    <property type="term" value="F:zinc ion binding"/>
    <property type="evidence" value="ECO:0007669"/>
    <property type="project" value="UniProtKB-KW"/>
</dbReference>
<evidence type="ECO:0000256" key="1">
    <source>
        <dbReference type="ARBA" id="ARBA00022723"/>
    </source>
</evidence>
<name>A0A0C3BAZ1_SERVB</name>
<evidence type="ECO:0000256" key="5">
    <source>
        <dbReference type="PROSITE-ProRule" id="PRU00042"/>
    </source>
</evidence>
<dbReference type="Gene3D" id="3.30.160.60">
    <property type="entry name" value="Classic Zinc Finger"/>
    <property type="match status" value="3"/>
</dbReference>
<dbReference type="Pfam" id="PF12874">
    <property type="entry name" value="zf-met"/>
    <property type="match status" value="1"/>
</dbReference>
<dbReference type="PROSITE" id="PS50157">
    <property type="entry name" value="ZINC_FINGER_C2H2_2"/>
    <property type="match status" value="3"/>
</dbReference>